<keyword evidence="5 11" id="KW-0028">Amino-acid biosynthesis</keyword>
<evidence type="ECO:0000256" key="3">
    <source>
        <dbReference type="ARBA" id="ARBA00006904"/>
    </source>
</evidence>
<feature type="modified residue" description="N6-(pyridoxal phosphate)lysine" evidence="11">
    <location>
        <position position="197"/>
    </location>
</feature>
<dbReference type="PANTHER" id="PTHR43247:SF1">
    <property type="entry name" value="PHOSPHOSERINE AMINOTRANSFERASE"/>
    <property type="match status" value="1"/>
</dbReference>
<name>A0A402CZ45_9BACT</name>
<protein>
    <recommendedName>
        <fullName evidence="11">Phosphoserine aminotransferase</fullName>
        <ecNumber evidence="11">2.6.1.52</ecNumber>
    </recommendedName>
    <alternativeName>
        <fullName evidence="11">Phosphohydroxythreonine aminotransferase</fullName>
        <shortName evidence="11">PSAT</shortName>
    </alternativeName>
</protein>
<dbReference type="HAMAP" id="MF_00160">
    <property type="entry name" value="SerC_aminotrans_5"/>
    <property type="match status" value="1"/>
</dbReference>
<evidence type="ECO:0000256" key="6">
    <source>
        <dbReference type="ARBA" id="ARBA00022679"/>
    </source>
</evidence>
<proteinExistence type="inferred from homology"/>
<evidence type="ECO:0000313" key="13">
    <source>
        <dbReference type="Proteomes" id="UP000287394"/>
    </source>
</evidence>
<keyword evidence="13" id="KW-1185">Reference proteome</keyword>
<keyword evidence="7 11" id="KW-0663">Pyridoxal phosphate</keyword>
<evidence type="ECO:0000256" key="10">
    <source>
        <dbReference type="ARBA" id="ARBA00049007"/>
    </source>
</evidence>
<comment type="catalytic activity">
    <reaction evidence="9 11">
        <text>4-(phosphooxy)-L-threonine + 2-oxoglutarate = (R)-3-hydroxy-2-oxo-4-phosphooxybutanoate + L-glutamate</text>
        <dbReference type="Rhea" id="RHEA:16573"/>
        <dbReference type="ChEBI" id="CHEBI:16810"/>
        <dbReference type="ChEBI" id="CHEBI:29985"/>
        <dbReference type="ChEBI" id="CHEBI:58452"/>
        <dbReference type="ChEBI" id="CHEBI:58538"/>
        <dbReference type="EC" id="2.6.1.52"/>
    </reaction>
</comment>
<feature type="binding site" evidence="11">
    <location>
        <position position="196"/>
    </location>
    <ligand>
        <name>pyridoxal 5'-phosphate</name>
        <dbReference type="ChEBI" id="CHEBI:597326"/>
    </ligand>
</feature>
<dbReference type="PANTHER" id="PTHR43247">
    <property type="entry name" value="PHOSPHOSERINE AMINOTRANSFERASE"/>
    <property type="match status" value="1"/>
</dbReference>
<dbReference type="PIRSF" id="PIRSF000525">
    <property type="entry name" value="SerC"/>
    <property type="match status" value="1"/>
</dbReference>
<evidence type="ECO:0000256" key="9">
    <source>
        <dbReference type="ARBA" id="ARBA00047630"/>
    </source>
</evidence>
<dbReference type="AlphaFoldDB" id="A0A402CZ45"/>
<evidence type="ECO:0000256" key="4">
    <source>
        <dbReference type="ARBA" id="ARBA00022576"/>
    </source>
</evidence>
<accession>A0A402CZ45</accession>
<dbReference type="RefSeq" id="WP_218025651.1">
    <property type="nucleotide sequence ID" value="NZ_AP025739.1"/>
</dbReference>
<keyword evidence="11" id="KW-0664">Pyridoxine biosynthesis</keyword>
<dbReference type="GO" id="GO:0005737">
    <property type="term" value="C:cytoplasm"/>
    <property type="evidence" value="ECO:0007669"/>
    <property type="project" value="UniProtKB-SubCell"/>
</dbReference>
<feature type="binding site" evidence="11">
    <location>
        <begin position="79"/>
        <end position="80"/>
    </location>
    <ligand>
        <name>pyridoxal 5'-phosphate</name>
        <dbReference type="ChEBI" id="CHEBI:597326"/>
    </ligand>
</feature>
<comment type="subcellular location">
    <subcellularLocation>
        <location evidence="11">Cytoplasm</location>
    </subcellularLocation>
</comment>
<keyword evidence="4 11" id="KW-0032">Aminotransferase</keyword>
<keyword evidence="8 11" id="KW-0718">Serine biosynthesis</keyword>
<dbReference type="Proteomes" id="UP000287394">
    <property type="component" value="Chromosome"/>
</dbReference>
<dbReference type="KEGG" id="ccot:CCAX7_15680"/>
<dbReference type="Gene3D" id="3.40.640.10">
    <property type="entry name" value="Type I PLP-dependent aspartate aminotransferase-like (Major domain)"/>
    <property type="match status" value="1"/>
</dbReference>
<dbReference type="InterPro" id="IPR000192">
    <property type="entry name" value="Aminotrans_V_dom"/>
</dbReference>
<dbReference type="FunCoup" id="A0A402CZ45">
    <property type="interactions" value="411"/>
</dbReference>
<comment type="similarity">
    <text evidence="3 11">Belongs to the class-V pyridoxal-phosphate-dependent aminotransferase family. SerC subfamily.</text>
</comment>
<dbReference type="FunFam" id="3.40.640.10:FF:000010">
    <property type="entry name" value="Phosphoserine aminotransferase"/>
    <property type="match status" value="1"/>
</dbReference>
<dbReference type="InterPro" id="IPR022278">
    <property type="entry name" value="Pser_aminoTfrase"/>
</dbReference>
<comment type="pathway">
    <text evidence="2 11">Amino-acid biosynthesis; L-serine biosynthesis; L-serine from 3-phospho-D-glycerate: step 2/3.</text>
</comment>
<feature type="binding site" evidence="11">
    <location>
        <position position="153"/>
    </location>
    <ligand>
        <name>pyridoxal 5'-phosphate</name>
        <dbReference type="ChEBI" id="CHEBI:597326"/>
    </ligand>
</feature>
<evidence type="ECO:0000256" key="7">
    <source>
        <dbReference type="ARBA" id="ARBA00022898"/>
    </source>
</evidence>
<feature type="binding site" evidence="11">
    <location>
        <begin position="238"/>
        <end position="239"/>
    </location>
    <ligand>
        <name>pyridoxal 5'-phosphate</name>
        <dbReference type="ChEBI" id="CHEBI:597326"/>
    </ligand>
</feature>
<evidence type="ECO:0000313" key="12">
    <source>
        <dbReference type="EMBL" id="BDI29517.1"/>
    </source>
</evidence>
<dbReference type="EMBL" id="AP025739">
    <property type="protein sequence ID" value="BDI29517.1"/>
    <property type="molecule type" value="Genomic_DNA"/>
</dbReference>
<dbReference type="InterPro" id="IPR015421">
    <property type="entry name" value="PyrdxlP-dep_Trfase_major"/>
</dbReference>
<feature type="binding site" evidence="11">
    <location>
        <position position="44"/>
    </location>
    <ligand>
        <name>L-glutamate</name>
        <dbReference type="ChEBI" id="CHEBI:29985"/>
    </ligand>
</feature>
<comment type="catalytic activity">
    <reaction evidence="10 11">
        <text>O-phospho-L-serine + 2-oxoglutarate = 3-phosphooxypyruvate + L-glutamate</text>
        <dbReference type="Rhea" id="RHEA:14329"/>
        <dbReference type="ChEBI" id="CHEBI:16810"/>
        <dbReference type="ChEBI" id="CHEBI:18110"/>
        <dbReference type="ChEBI" id="CHEBI:29985"/>
        <dbReference type="ChEBI" id="CHEBI:57524"/>
        <dbReference type="EC" id="2.6.1.52"/>
    </reaction>
</comment>
<keyword evidence="11" id="KW-0963">Cytoplasm</keyword>
<feature type="binding site" evidence="11">
    <location>
        <position position="105"/>
    </location>
    <ligand>
        <name>pyridoxal 5'-phosphate</name>
        <dbReference type="ChEBI" id="CHEBI:597326"/>
    </ligand>
</feature>
<dbReference type="GO" id="GO:0004648">
    <property type="term" value="F:O-phospho-L-serine:2-oxoglutarate aminotransferase activity"/>
    <property type="evidence" value="ECO:0007669"/>
    <property type="project" value="UniProtKB-UniRule"/>
</dbReference>
<dbReference type="GO" id="GO:0030170">
    <property type="term" value="F:pyridoxal phosphate binding"/>
    <property type="evidence" value="ECO:0007669"/>
    <property type="project" value="UniProtKB-UniRule"/>
</dbReference>
<feature type="binding site" evidence="11">
    <location>
        <position position="173"/>
    </location>
    <ligand>
        <name>pyridoxal 5'-phosphate</name>
        <dbReference type="ChEBI" id="CHEBI:597326"/>
    </ligand>
</feature>
<keyword evidence="6 11" id="KW-0808">Transferase</keyword>
<evidence type="ECO:0000256" key="1">
    <source>
        <dbReference type="ARBA" id="ARBA00003483"/>
    </source>
</evidence>
<evidence type="ECO:0000256" key="11">
    <source>
        <dbReference type="HAMAP-Rule" id="MF_00160"/>
    </source>
</evidence>
<dbReference type="EC" id="2.6.1.52" evidence="11"/>
<dbReference type="GO" id="GO:0008615">
    <property type="term" value="P:pyridoxine biosynthetic process"/>
    <property type="evidence" value="ECO:0007669"/>
    <property type="project" value="UniProtKB-UniRule"/>
</dbReference>
<organism evidence="12 13">
    <name type="scientific">Capsulimonas corticalis</name>
    <dbReference type="NCBI Taxonomy" id="2219043"/>
    <lineage>
        <taxon>Bacteria</taxon>
        <taxon>Bacillati</taxon>
        <taxon>Armatimonadota</taxon>
        <taxon>Armatimonadia</taxon>
        <taxon>Capsulimonadales</taxon>
        <taxon>Capsulimonadaceae</taxon>
        <taxon>Capsulimonas</taxon>
    </lineage>
</organism>
<dbReference type="SUPFAM" id="SSF53383">
    <property type="entry name" value="PLP-dependent transferases"/>
    <property type="match status" value="1"/>
</dbReference>
<dbReference type="InterPro" id="IPR015424">
    <property type="entry name" value="PyrdxlP-dep_Trfase"/>
</dbReference>
<evidence type="ECO:0000256" key="8">
    <source>
        <dbReference type="ARBA" id="ARBA00023299"/>
    </source>
</evidence>
<dbReference type="NCBIfam" id="NF003764">
    <property type="entry name" value="PRK05355.1"/>
    <property type="match status" value="1"/>
</dbReference>
<dbReference type="InterPro" id="IPR015422">
    <property type="entry name" value="PyrdxlP-dep_Trfase_small"/>
</dbReference>
<comment type="cofactor">
    <cofactor evidence="11">
        <name>pyridoxal 5'-phosphate</name>
        <dbReference type="ChEBI" id="CHEBI:597326"/>
    </cofactor>
    <text evidence="11">Binds 1 pyridoxal phosphate per subunit.</text>
</comment>
<dbReference type="FunFam" id="3.90.1150.10:FF:000006">
    <property type="entry name" value="Phosphoserine aminotransferase"/>
    <property type="match status" value="1"/>
</dbReference>
<sequence>MMSHRIYNFSAGPAILPEAVLEEAAQGVREINGSGMSLLEVSHRGKDYEAIHADAEQRLLRVLGLSADDYVPLFLQGGASGQFAQLPLNFLSAGQHAEYIIGGDWGAKALKEGKNLGDVREIASSKADKYAYIPKQFTVSPDARYVHITTNNTIEGTEYFDLPNVGDVPLVADCSSDFTAIQRDNSKFAMIYAGAQKNAGPAGVTIVAARKSFLDTARTDIPAIWAYKTHRDANSLYNTPPTFAIYVVGLVLKWIEAEGGQAVIEKRNKEKAAILYNALDELSSFYEPAVTAKEDRSLMNVTWRLRNADLEAEFLAEAKAAKLDGLKGHRSVGGFRASIYNAFPVAGVQTLADLLRDFAQRKG</sequence>
<comment type="caution">
    <text evidence="11">Lacks conserved residue(s) required for the propagation of feature annotation.</text>
</comment>
<evidence type="ECO:0000256" key="5">
    <source>
        <dbReference type="ARBA" id="ARBA00022605"/>
    </source>
</evidence>
<dbReference type="Pfam" id="PF00266">
    <property type="entry name" value="Aminotran_5"/>
    <property type="match status" value="1"/>
</dbReference>
<gene>
    <name evidence="11 12" type="primary">serC</name>
    <name evidence="12" type="ORF">CCAX7_15680</name>
</gene>
<dbReference type="GO" id="GO:0006564">
    <property type="term" value="P:L-serine biosynthetic process"/>
    <property type="evidence" value="ECO:0007669"/>
    <property type="project" value="UniProtKB-UniRule"/>
</dbReference>
<evidence type="ECO:0000256" key="2">
    <source>
        <dbReference type="ARBA" id="ARBA00005099"/>
    </source>
</evidence>
<comment type="pathway">
    <text evidence="11">Cofactor biosynthesis; pyridoxine 5'-phosphate biosynthesis; pyridoxine 5'-phosphate from D-erythrose 4-phosphate: step 3/5.</text>
</comment>
<dbReference type="Gene3D" id="3.90.1150.10">
    <property type="entry name" value="Aspartate Aminotransferase, domain 1"/>
    <property type="match status" value="1"/>
</dbReference>
<reference evidence="12 13" key="1">
    <citation type="journal article" date="2019" name="Int. J. Syst. Evol. Microbiol.">
        <title>Capsulimonas corticalis gen. nov., sp. nov., an aerobic capsulated bacterium, of a novel bacterial order, Capsulimonadales ord. nov., of the class Armatimonadia of the phylum Armatimonadetes.</title>
        <authorList>
            <person name="Li J."/>
            <person name="Kudo C."/>
            <person name="Tonouchi A."/>
        </authorList>
    </citation>
    <scope>NUCLEOTIDE SEQUENCE [LARGE SCALE GENOMIC DNA]</scope>
    <source>
        <strain evidence="12 13">AX-7</strain>
    </source>
</reference>
<comment type="function">
    <text evidence="1 11">Catalyzes the reversible conversion of 3-phosphohydroxypyruvate to phosphoserine and of 3-hydroxy-2-oxo-4-phosphonooxybutanoate to phosphohydroxythreonine.</text>
</comment>
<comment type="subunit">
    <text evidence="11">Homodimer.</text>
</comment>